<dbReference type="AlphaFoldDB" id="A0A6G7YQ52"/>
<evidence type="ECO:0000313" key="13">
    <source>
        <dbReference type="Proteomes" id="UP000503222"/>
    </source>
</evidence>
<dbReference type="EMBL" id="CP049869">
    <property type="protein sequence ID" value="QIK78864.1"/>
    <property type="molecule type" value="Genomic_DNA"/>
</dbReference>
<dbReference type="InterPro" id="IPR024744">
    <property type="entry name" value="CSS-motif_dom"/>
</dbReference>
<comment type="catalytic activity">
    <reaction evidence="9">
        <text>3',3'-c-di-GMP + H2O = 5'-phosphoguanylyl(3'-&gt;5')guanosine + H(+)</text>
        <dbReference type="Rhea" id="RHEA:24902"/>
        <dbReference type="ChEBI" id="CHEBI:15377"/>
        <dbReference type="ChEBI" id="CHEBI:15378"/>
        <dbReference type="ChEBI" id="CHEBI:58754"/>
        <dbReference type="ChEBI" id="CHEBI:58805"/>
        <dbReference type="EC" id="3.1.4.52"/>
    </reaction>
</comment>
<dbReference type="Pfam" id="PF12792">
    <property type="entry name" value="CSS-motif"/>
    <property type="match status" value="1"/>
</dbReference>
<comment type="subcellular location">
    <subcellularLocation>
        <location evidence="1">Cell membrane</location>
        <topology evidence="1">Multi-pass membrane protein</topology>
    </subcellularLocation>
</comment>
<keyword evidence="13" id="KW-1185">Reference proteome</keyword>
<gene>
    <name evidence="12" type="ORF">G7077_08115</name>
</gene>
<dbReference type="InterPro" id="IPR035919">
    <property type="entry name" value="EAL_sf"/>
</dbReference>
<keyword evidence="3" id="KW-1003">Cell membrane</keyword>
<dbReference type="EC" id="3.1.4.52" evidence="2"/>
<evidence type="ECO:0000256" key="5">
    <source>
        <dbReference type="ARBA" id="ARBA00022692"/>
    </source>
</evidence>
<evidence type="ECO:0000256" key="6">
    <source>
        <dbReference type="ARBA" id="ARBA00022801"/>
    </source>
</evidence>
<proteinExistence type="predicted"/>
<dbReference type="Pfam" id="PF00563">
    <property type="entry name" value="EAL"/>
    <property type="match status" value="1"/>
</dbReference>
<dbReference type="GO" id="GO:0071111">
    <property type="term" value="F:cyclic-guanylate-specific phosphodiesterase activity"/>
    <property type="evidence" value="ECO:0007669"/>
    <property type="project" value="UniProtKB-EC"/>
</dbReference>
<evidence type="ECO:0000256" key="9">
    <source>
        <dbReference type="ARBA" id="ARBA00034290"/>
    </source>
</evidence>
<dbReference type="Gene3D" id="3.20.20.450">
    <property type="entry name" value="EAL domain"/>
    <property type="match status" value="1"/>
</dbReference>
<reference evidence="12 13" key="1">
    <citation type="submission" date="2020-03" db="EMBL/GenBank/DDBJ databases">
        <title>Sphingomonas sp. nov., isolated from fish.</title>
        <authorList>
            <person name="Hyun D.-W."/>
            <person name="Bae J.-W."/>
        </authorList>
    </citation>
    <scope>NUCLEOTIDE SEQUENCE [LARGE SCALE GENOMIC DNA]</scope>
    <source>
        <strain evidence="12 13">HDW15B</strain>
    </source>
</reference>
<name>A0A6G7YQ52_9SPHN</name>
<sequence length="347" mass="37152">MTASSRRAFALVVGVCVTTALPILAAVMLVRQQTAARDETVAQGLARSALLSAERSGAQLYAAATSINRMTQAQACSRAGLQNMREIDLGSTLLQGVGWAEGNTLRCSSFGATDPIELGPANFVSTTGSIFRTRVKLSDPDLNYVIVQTGSSVGVIHKDLALSFVENVPGLAVGVFSWSTSEPIISRGEVDPKFLRLGGGGDAIFRDEGHTVAIVRSGKHDIGAVAVLPAAHSANFAAQAARILIPTGVLVGLLLSTFLVRYARARASLPMLIRAALKRREFYLVYQPIVELVSGKMVGVEALIRWDRGMHSRSRPTVSYRLLKKLVLFLKLPRVCLSFSSKMPSTS</sequence>
<keyword evidence="4" id="KW-0973">c-di-GMP</keyword>
<evidence type="ECO:0000256" key="3">
    <source>
        <dbReference type="ARBA" id="ARBA00022475"/>
    </source>
</evidence>
<dbReference type="KEGG" id="spii:G7077_08115"/>
<keyword evidence="5 10" id="KW-0812">Transmembrane</keyword>
<dbReference type="PROSITE" id="PS50883">
    <property type="entry name" value="EAL"/>
    <property type="match status" value="1"/>
</dbReference>
<evidence type="ECO:0000256" key="8">
    <source>
        <dbReference type="ARBA" id="ARBA00023136"/>
    </source>
</evidence>
<evidence type="ECO:0000256" key="7">
    <source>
        <dbReference type="ARBA" id="ARBA00022989"/>
    </source>
</evidence>
<keyword evidence="8 10" id="KW-0472">Membrane</keyword>
<protein>
    <recommendedName>
        <fullName evidence="2">cyclic-guanylate-specific phosphodiesterase</fullName>
        <ecNumber evidence="2">3.1.4.52</ecNumber>
    </recommendedName>
</protein>
<evidence type="ECO:0000256" key="4">
    <source>
        <dbReference type="ARBA" id="ARBA00022636"/>
    </source>
</evidence>
<dbReference type="SUPFAM" id="SSF141868">
    <property type="entry name" value="EAL domain-like"/>
    <property type="match status" value="1"/>
</dbReference>
<dbReference type="Proteomes" id="UP000503222">
    <property type="component" value="Chromosome"/>
</dbReference>
<evidence type="ECO:0000256" key="10">
    <source>
        <dbReference type="SAM" id="Phobius"/>
    </source>
</evidence>
<dbReference type="InterPro" id="IPR001633">
    <property type="entry name" value="EAL_dom"/>
</dbReference>
<evidence type="ECO:0000313" key="12">
    <source>
        <dbReference type="EMBL" id="QIK78864.1"/>
    </source>
</evidence>
<organism evidence="12 13">
    <name type="scientific">Sphingomonas piscis</name>
    <dbReference type="NCBI Taxonomy" id="2714943"/>
    <lineage>
        <taxon>Bacteria</taxon>
        <taxon>Pseudomonadati</taxon>
        <taxon>Pseudomonadota</taxon>
        <taxon>Alphaproteobacteria</taxon>
        <taxon>Sphingomonadales</taxon>
        <taxon>Sphingomonadaceae</taxon>
        <taxon>Sphingomonas</taxon>
    </lineage>
</organism>
<dbReference type="GO" id="GO:0005886">
    <property type="term" value="C:plasma membrane"/>
    <property type="evidence" value="ECO:0007669"/>
    <property type="project" value="UniProtKB-SubCell"/>
</dbReference>
<evidence type="ECO:0000256" key="1">
    <source>
        <dbReference type="ARBA" id="ARBA00004651"/>
    </source>
</evidence>
<keyword evidence="7 10" id="KW-1133">Transmembrane helix</keyword>
<evidence type="ECO:0000259" key="11">
    <source>
        <dbReference type="PROSITE" id="PS50883"/>
    </source>
</evidence>
<keyword evidence="6" id="KW-0378">Hydrolase</keyword>
<feature type="transmembrane region" description="Helical" evidence="10">
    <location>
        <begin position="243"/>
        <end position="263"/>
    </location>
</feature>
<feature type="domain" description="EAL" evidence="11">
    <location>
        <begin position="266"/>
        <end position="347"/>
    </location>
</feature>
<accession>A0A6G7YQ52</accession>
<evidence type="ECO:0000256" key="2">
    <source>
        <dbReference type="ARBA" id="ARBA00012282"/>
    </source>
</evidence>